<dbReference type="AlphaFoldDB" id="A0A9N8YKV2"/>
<proteinExistence type="predicted"/>
<accession>A0A9N8YKV2</accession>
<evidence type="ECO:0000313" key="2">
    <source>
        <dbReference type="Proteomes" id="UP000789706"/>
    </source>
</evidence>
<dbReference type="EMBL" id="CAJVPK010000032">
    <property type="protein sequence ID" value="CAG8435483.1"/>
    <property type="molecule type" value="Genomic_DNA"/>
</dbReference>
<organism evidence="1 2">
    <name type="scientific">Diversispora eburnea</name>
    <dbReference type="NCBI Taxonomy" id="1213867"/>
    <lineage>
        <taxon>Eukaryota</taxon>
        <taxon>Fungi</taxon>
        <taxon>Fungi incertae sedis</taxon>
        <taxon>Mucoromycota</taxon>
        <taxon>Glomeromycotina</taxon>
        <taxon>Glomeromycetes</taxon>
        <taxon>Diversisporales</taxon>
        <taxon>Diversisporaceae</taxon>
        <taxon>Diversispora</taxon>
    </lineage>
</organism>
<dbReference type="Gene3D" id="3.30.70.330">
    <property type="match status" value="1"/>
</dbReference>
<comment type="caution">
    <text evidence="1">The sequence shown here is derived from an EMBL/GenBank/DDBJ whole genome shotgun (WGS) entry which is preliminary data.</text>
</comment>
<name>A0A9N8YKV2_9GLOM</name>
<keyword evidence="2" id="KW-1185">Reference proteome</keyword>
<dbReference type="SUPFAM" id="SSF54928">
    <property type="entry name" value="RNA-binding domain, RBD"/>
    <property type="match status" value="1"/>
</dbReference>
<dbReference type="PANTHER" id="PTHR32343">
    <property type="entry name" value="SERINE/ARGININE-RICH SPLICING FACTOR"/>
    <property type="match status" value="1"/>
</dbReference>
<sequence length="229" mass="24929">MSSQSKSVIVTEVASSVSERAEFELVKDENSDKQTAYITFEKESGAKTALMLSNAVLGDSQIIVKSADDTSDDSYSDEDSTSSRSKADLLAEILAAGYQLQDTIFETGCELNAKFGVTASLSQYLSTLQSKLLELDEKYKLSEKVTSKALELDTHFAIQDTVKSYAAQAQGRAVQALETSPGRIAHDLYTNTYSLIGDIQSQARRIAEEKKLRSGYSINENVNGGIQAH</sequence>
<protein>
    <submittedName>
        <fullName evidence="1">5747_t:CDS:1</fullName>
    </submittedName>
</protein>
<gene>
    <name evidence="1" type="ORF">DEBURN_LOCUS887</name>
</gene>
<reference evidence="1" key="1">
    <citation type="submission" date="2021-06" db="EMBL/GenBank/DDBJ databases">
        <authorList>
            <person name="Kallberg Y."/>
            <person name="Tangrot J."/>
            <person name="Rosling A."/>
        </authorList>
    </citation>
    <scope>NUCLEOTIDE SEQUENCE</scope>
    <source>
        <strain evidence="1">AZ414A</strain>
    </source>
</reference>
<evidence type="ECO:0000313" key="1">
    <source>
        <dbReference type="EMBL" id="CAG8435483.1"/>
    </source>
</evidence>
<dbReference type="Proteomes" id="UP000789706">
    <property type="component" value="Unassembled WGS sequence"/>
</dbReference>
<dbReference type="GO" id="GO:0003676">
    <property type="term" value="F:nucleic acid binding"/>
    <property type="evidence" value="ECO:0007669"/>
    <property type="project" value="InterPro"/>
</dbReference>
<dbReference type="InterPro" id="IPR012677">
    <property type="entry name" value="Nucleotide-bd_a/b_plait_sf"/>
</dbReference>
<dbReference type="InterPro" id="IPR035979">
    <property type="entry name" value="RBD_domain_sf"/>
</dbReference>
<dbReference type="OrthoDB" id="7763451at2759"/>
<dbReference type="PANTHER" id="PTHR32343:SF10">
    <property type="entry name" value="RNA-BINDING REGION RNP-1 DOMAIN-CONTAINING PROTEIN"/>
    <property type="match status" value="1"/>
</dbReference>